<feature type="repeat" description="PPR" evidence="5">
    <location>
        <begin position="780"/>
        <end position="814"/>
    </location>
</feature>
<dbReference type="Pfam" id="PF13041">
    <property type="entry name" value="PPR_2"/>
    <property type="match status" value="3"/>
</dbReference>
<protein>
    <recommendedName>
        <fullName evidence="7">Ion transport domain-containing protein</fullName>
    </recommendedName>
</protein>
<dbReference type="PRINTS" id="PR00169">
    <property type="entry name" value="KCHANNEL"/>
</dbReference>
<feature type="transmembrane region" description="Helical" evidence="6">
    <location>
        <begin position="226"/>
        <end position="246"/>
    </location>
</feature>
<feature type="transmembrane region" description="Helical" evidence="6">
    <location>
        <begin position="39"/>
        <end position="60"/>
    </location>
</feature>
<dbReference type="InterPro" id="IPR002885">
    <property type="entry name" value="PPR_rpt"/>
</dbReference>
<dbReference type="PANTHER" id="PTHR45613">
    <property type="entry name" value="PENTATRICOPEPTIDE REPEAT-CONTAINING PROTEIN"/>
    <property type="match status" value="1"/>
</dbReference>
<feature type="transmembrane region" description="Helical" evidence="6">
    <location>
        <begin position="177"/>
        <end position="201"/>
    </location>
</feature>
<feature type="repeat" description="PPR" evidence="5">
    <location>
        <begin position="1061"/>
        <end position="1095"/>
    </location>
</feature>
<keyword evidence="2 6" id="KW-0812">Transmembrane</keyword>
<dbReference type="PANTHER" id="PTHR45613:SF9">
    <property type="entry name" value="MITOCHONDRIAL GROUP I INTRON SPLICING FACTOR CCM1"/>
    <property type="match status" value="1"/>
</dbReference>
<evidence type="ECO:0000313" key="8">
    <source>
        <dbReference type="EMBL" id="KAJ3214574.1"/>
    </source>
</evidence>
<evidence type="ECO:0000256" key="1">
    <source>
        <dbReference type="ARBA" id="ARBA00004141"/>
    </source>
</evidence>
<keyword evidence="3 6" id="KW-1133">Transmembrane helix</keyword>
<name>A0AAD5TX71_9FUNG</name>
<accession>A0AAD5TX71</accession>
<feature type="transmembrane region" description="Helical" evidence="6">
    <location>
        <begin position="72"/>
        <end position="93"/>
    </location>
</feature>
<evidence type="ECO:0000259" key="7">
    <source>
        <dbReference type="Pfam" id="PF00520"/>
    </source>
</evidence>
<keyword evidence="4 6" id="KW-0472">Membrane</keyword>
<feature type="repeat" description="PPR" evidence="5">
    <location>
        <begin position="921"/>
        <end position="955"/>
    </location>
</feature>
<feature type="non-terminal residue" evidence="8">
    <location>
        <position position="1472"/>
    </location>
</feature>
<comment type="subcellular location">
    <subcellularLocation>
        <location evidence="1">Membrane</location>
        <topology evidence="1">Multi-pass membrane protein</topology>
    </subcellularLocation>
</comment>
<keyword evidence="9" id="KW-1185">Reference proteome</keyword>
<dbReference type="EMBL" id="JADGJW010000610">
    <property type="protein sequence ID" value="KAJ3214574.1"/>
    <property type="molecule type" value="Genomic_DNA"/>
</dbReference>
<evidence type="ECO:0000256" key="3">
    <source>
        <dbReference type="ARBA" id="ARBA00022989"/>
    </source>
</evidence>
<dbReference type="SUPFAM" id="SSF81901">
    <property type="entry name" value="HCP-like"/>
    <property type="match status" value="1"/>
</dbReference>
<reference evidence="8" key="1">
    <citation type="submission" date="2020-05" db="EMBL/GenBank/DDBJ databases">
        <title>Phylogenomic resolution of chytrid fungi.</title>
        <authorList>
            <person name="Stajich J.E."/>
            <person name="Amses K."/>
            <person name="Simmons R."/>
            <person name="Seto K."/>
            <person name="Myers J."/>
            <person name="Bonds A."/>
            <person name="Quandt C.A."/>
            <person name="Barry K."/>
            <person name="Liu P."/>
            <person name="Grigoriev I."/>
            <person name="Longcore J.E."/>
            <person name="James T.Y."/>
        </authorList>
    </citation>
    <scope>NUCLEOTIDE SEQUENCE</scope>
    <source>
        <strain evidence="8">JEL0476</strain>
    </source>
</reference>
<comment type="caution">
    <text evidence="8">The sequence shown here is derived from an EMBL/GenBank/DDBJ whole genome shotgun (WGS) entry which is preliminary data.</text>
</comment>
<feature type="repeat" description="PPR" evidence="5">
    <location>
        <begin position="1201"/>
        <end position="1235"/>
    </location>
</feature>
<proteinExistence type="predicted"/>
<dbReference type="Proteomes" id="UP001211065">
    <property type="component" value="Unassembled WGS sequence"/>
</dbReference>
<dbReference type="Pfam" id="PF00520">
    <property type="entry name" value="Ion_trans"/>
    <property type="match status" value="1"/>
</dbReference>
<dbReference type="InterPro" id="IPR027359">
    <property type="entry name" value="Volt_channel_dom_sf"/>
</dbReference>
<evidence type="ECO:0000256" key="4">
    <source>
        <dbReference type="ARBA" id="ARBA00023136"/>
    </source>
</evidence>
<feature type="transmembrane region" description="Helical" evidence="6">
    <location>
        <begin position="258"/>
        <end position="282"/>
    </location>
</feature>
<dbReference type="InterPro" id="IPR011990">
    <property type="entry name" value="TPR-like_helical_dom_sf"/>
</dbReference>
<dbReference type="NCBIfam" id="TIGR00756">
    <property type="entry name" value="PPR"/>
    <property type="match status" value="3"/>
</dbReference>
<feature type="transmembrane region" description="Helical" evidence="6">
    <location>
        <begin position="105"/>
        <end position="125"/>
    </location>
</feature>
<feature type="repeat" description="PPR" evidence="5">
    <location>
        <begin position="851"/>
        <end position="885"/>
    </location>
</feature>
<dbReference type="SUPFAM" id="SSF81324">
    <property type="entry name" value="Voltage-gated potassium channels"/>
    <property type="match status" value="1"/>
</dbReference>
<sequence length="1472" mass="170554">MSNDAESLKFKKEPTPWKRSLYKFMNPNYYTRNFTFSKFVFYFFGVVLLISIANILLMTVPSVTNKPKNQRSLFIVDSICFFIFIIEFILNCLAAPNLKSMLHVIYLIDLASILSFTIECSVSYATYGPEGFLSNTFSAQGTSFIWFLRMIRVVRIFRILRMSSKLRLLARAVKGSLNGIIVLISLFPLMIIFFATGLYFAERTGSIWSQDHWRYLPEYGGDVSPFQSIPDCFWLTIVTLTTVGYGDAIPKTLIGRMAIASTMVASIFIVAFPLTMITIQYAQVVKASVQKQRRREHESKIRSESTSDYAKKKLYPSNFRKIPIKKFIRSLGNQSNDNKDFNESKLDSFSNENYLQNYYRTSTFSSIIDKNKSDSDLQNLNLPEITCTKESFTETYPITFEEKINEMNDGGEKKSKKSKSNLNINTQVKRKNKMFENKVVGVENRRDSNIEKSSFFSSTNGSQVNINASLASDSDFNTSTSQILTPQTCSNHDINAASFLKKSSKNCSENQTFTYNVGTQQLTVNEYGDVIEGNSLPYSEKNKKGISISDMEFEVDETLDGIPDLVEFHFSNWKLDSVEDKEKLSLTLRIDSQKKYEDLLLAGTTNLDLCSVFKIYKKVNCNSIRIFLTKKSFSDFSNKKDSDEVARDIFCHLDGINFNINQSKTSINLNQKKKFVEKEKLYKKELGAKTWDRDKILDLVTKSYKIRNFVPEKDQEFIDVISEFGKKRTTAEVVIKHYKEKKLEGYVFTQDALTSYLNFLVKAGEETEVCSVFNSIKFPSKYNYNAMMSYYSKQNNYPEALYYFKKLEKSGLKFNEVTYNTMIVASKSQPNSDVLAEYYFNKLKKRHFKANSSTYNSLITVSLYSENFIKAEFYYDEMKRNGYTPSQLTFNILINAFDKAAIYDKIDFYLQEMQQFNMLPDIAIYTILINSALKRKNMDMVRFYFNEMSKNEVKPDINAYNSFLQTSLKNKDFNYVELFFDQLKLSGLPSSAFTYNILINAAMEEGDLHKTEGYVRDFLRSKLRMNSVIATTLIRAYTEMSNFQKVDELFLYIKKEQIVPNLRTYNALLYACVASGNSKKGNFYLQELRTKKLKPDSYTYSNILRMHANNNDMESMENCLKELYNNKINLDLVLYSAILSSYTQLYEHDKVLSTFQKIKSSGLQCNSEIYNHVIKSCIKVEAFDKIQLFIQDMESNKITPDIHLYNSLISACSRSGDIDKIEVYREKMKSFKVSPNLFTYNTLISAFVETDYDKATTFLKELMLKGFRPSIQTYNIYFFSNPDIDLDTLFDRMEKFRLLSVKPNVTTWVSIINAFKKANQGEICLKIFKTLTNCLNNYESELKLPLEIDNKLIDLDFHQNNVLFSVIFDICKLFRYKEELDFFWNKIILKNDYLDSNVLTSYLEALLSFNETKTALDSFKLGLEKNKKNKSKNGYFSNIPHPNKKTFLNLCNVLKNQGESHLIPTVENLYYN</sequence>
<evidence type="ECO:0000256" key="6">
    <source>
        <dbReference type="SAM" id="Phobius"/>
    </source>
</evidence>
<evidence type="ECO:0000256" key="2">
    <source>
        <dbReference type="ARBA" id="ARBA00022692"/>
    </source>
</evidence>
<gene>
    <name evidence="8" type="ORF">HK099_006822</name>
</gene>
<dbReference type="PROSITE" id="PS51375">
    <property type="entry name" value="PPR"/>
    <property type="match status" value="5"/>
</dbReference>
<evidence type="ECO:0000313" key="9">
    <source>
        <dbReference type="Proteomes" id="UP001211065"/>
    </source>
</evidence>
<dbReference type="Pfam" id="PF13812">
    <property type="entry name" value="PPR_3"/>
    <property type="match status" value="3"/>
</dbReference>
<dbReference type="InterPro" id="IPR005821">
    <property type="entry name" value="Ion_trans_dom"/>
</dbReference>
<feature type="domain" description="Ion transport" evidence="7">
    <location>
        <begin position="42"/>
        <end position="285"/>
    </location>
</feature>
<dbReference type="Gene3D" id="1.25.40.10">
    <property type="entry name" value="Tetratricopeptide repeat domain"/>
    <property type="match status" value="5"/>
</dbReference>
<evidence type="ECO:0000256" key="5">
    <source>
        <dbReference type="PROSITE-ProRule" id="PRU00708"/>
    </source>
</evidence>
<dbReference type="Gene3D" id="1.20.120.350">
    <property type="entry name" value="Voltage-gated potassium channels. Chain C"/>
    <property type="match status" value="1"/>
</dbReference>
<organism evidence="8 9">
    <name type="scientific">Clydaea vesicula</name>
    <dbReference type="NCBI Taxonomy" id="447962"/>
    <lineage>
        <taxon>Eukaryota</taxon>
        <taxon>Fungi</taxon>
        <taxon>Fungi incertae sedis</taxon>
        <taxon>Chytridiomycota</taxon>
        <taxon>Chytridiomycota incertae sedis</taxon>
        <taxon>Chytridiomycetes</taxon>
        <taxon>Lobulomycetales</taxon>
        <taxon>Lobulomycetaceae</taxon>
        <taxon>Clydaea</taxon>
    </lineage>
</organism>
<dbReference type="Gene3D" id="1.10.287.70">
    <property type="match status" value="1"/>
</dbReference>
<dbReference type="GO" id="GO:0016020">
    <property type="term" value="C:membrane"/>
    <property type="evidence" value="ECO:0007669"/>
    <property type="project" value="UniProtKB-SubCell"/>
</dbReference>
<feature type="transmembrane region" description="Helical" evidence="6">
    <location>
        <begin position="137"/>
        <end position="157"/>
    </location>
</feature>
<dbReference type="GO" id="GO:0005216">
    <property type="term" value="F:monoatomic ion channel activity"/>
    <property type="evidence" value="ECO:0007669"/>
    <property type="project" value="InterPro"/>
</dbReference>